<dbReference type="InterPro" id="IPR011992">
    <property type="entry name" value="EF-hand-dom_pair"/>
</dbReference>
<gene>
    <name evidence="7" type="ORF">NQ318_005722</name>
</gene>
<dbReference type="Gene3D" id="1.10.287.70">
    <property type="match status" value="1"/>
</dbReference>
<evidence type="ECO:0000256" key="4">
    <source>
        <dbReference type="ARBA" id="ARBA00023136"/>
    </source>
</evidence>
<dbReference type="FunFam" id="1.10.287.70:FF:000062">
    <property type="entry name" value="Two pore calcium channel protein 1"/>
    <property type="match status" value="1"/>
</dbReference>
<dbReference type="InterPro" id="IPR028801">
    <property type="entry name" value="TPC1_animal"/>
</dbReference>
<dbReference type="AlphaFoldDB" id="A0AAV8YQB7"/>
<dbReference type="PANTHER" id="PTHR46474:SF1">
    <property type="entry name" value="TWO PORE CHANNEL PROTEIN 1"/>
    <property type="match status" value="1"/>
</dbReference>
<comment type="subcellular location">
    <subcellularLocation>
        <location evidence="1">Membrane</location>
        <topology evidence="1">Multi-pass membrane protein</topology>
    </subcellularLocation>
</comment>
<evidence type="ECO:0000256" key="2">
    <source>
        <dbReference type="ARBA" id="ARBA00022692"/>
    </source>
</evidence>
<evidence type="ECO:0000256" key="5">
    <source>
        <dbReference type="SAM" id="Phobius"/>
    </source>
</evidence>
<dbReference type="PANTHER" id="PTHR46474">
    <property type="entry name" value="TWO PORE CALCIUM CHANNEL PROTEIN 1"/>
    <property type="match status" value="1"/>
</dbReference>
<feature type="transmembrane region" description="Helical" evidence="5">
    <location>
        <begin position="170"/>
        <end position="195"/>
    </location>
</feature>
<dbReference type="GO" id="GO:0010008">
    <property type="term" value="C:endosome membrane"/>
    <property type="evidence" value="ECO:0007669"/>
    <property type="project" value="TreeGrafter"/>
</dbReference>
<feature type="transmembrane region" description="Helical" evidence="5">
    <location>
        <begin position="17"/>
        <end position="37"/>
    </location>
</feature>
<keyword evidence="4 5" id="KW-0472">Membrane</keyword>
<keyword evidence="3 5" id="KW-1133">Transmembrane helix</keyword>
<accession>A0AAV8YQB7</accession>
<name>A0AAV8YQB7_9CUCU</name>
<protein>
    <recommendedName>
        <fullName evidence="6">Ion transport domain-containing protein</fullName>
    </recommendedName>
</protein>
<keyword evidence="8" id="KW-1185">Reference proteome</keyword>
<feature type="transmembrane region" description="Helical" evidence="5">
    <location>
        <begin position="57"/>
        <end position="76"/>
    </location>
</feature>
<feature type="transmembrane region" description="Helical" evidence="5">
    <location>
        <begin position="115"/>
        <end position="134"/>
    </location>
</feature>
<sequence>MLAVVERPSVDKFEFPVGIHGTLELVALGVIGVELALKLRWIGWTTILKHKRTMVKCITLTIMVLEAITVLIRQSSHFRVTRALRPIFLVDTRACGAVRRYIRQILQSLPPILDMLVLLLFFVCIYGLLGYFLFGGDEKNLYFKTLSDSFVSIFPDVMMPSYAISKWSAAFFICYISTVLYVLMNLMLAVVYETFTGIEKDKFRKLLLHKRQACKLAFRLLVSKQTPNNVRFKQFQGLMRYYSPQMSQRDVILIFRQLNASNTGFLTQDEFLNIYDATTLKWRLKDPPDPWFSAAWPPLRVFCRAARTTVTWQYLSTSYIC</sequence>
<organism evidence="7 8">
    <name type="scientific">Aromia moschata</name>
    <dbReference type="NCBI Taxonomy" id="1265417"/>
    <lineage>
        <taxon>Eukaryota</taxon>
        <taxon>Metazoa</taxon>
        <taxon>Ecdysozoa</taxon>
        <taxon>Arthropoda</taxon>
        <taxon>Hexapoda</taxon>
        <taxon>Insecta</taxon>
        <taxon>Pterygota</taxon>
        <taxon>Neoptera</taxon>
        <taxon>Endopterygota</taxon>
        <taxon>Coleoptera</taxon>
        <taxon>Polyphaga</taxon>
        <taxon>Cucujiformia</taxon>
        <taxon>Chrysomeloidea</taxon>
        <taxon>Cerambycidae</taxon>
        <taxon>Cerambycinae</taxon>
        <taxon>Callichromatini</taxon>
        <taxon>Aromia</taxon>
    </lineage>
</organism>
<evidence type="ECO:0000313" key="8">
    <source>
        <dbReference type="Proteomes" id="UP001162162"/>
    </source>
</evidence>
<dbReference type="Pfam" id="PF00520">
    <property type="entry name" value="Ion_trans"/>
    <property type="match status" value="1"/>
</dbReference>
<comment type="caution">
    <text evidence="7">The sequence shown here is derived from an EMBL/GenBank/DDBJ whole genome shotgun (WGS) entry which is preliminary data.</text>
</comment>
<reference evidence="7" key="1">
    <citation type="journal article" date="2023" name="Insect Mol. Biol.">
        <title>Genome sequencing provides insights into the evolution of gene families encoding plant cell wall-degrading enzymes in longhorned beetles.</title>
        <authorList>
            <person name="Shin N.R."/>
            <person name="Okamura Y."/>
            <person name="Kirsch R."/>
            <person name="Pauchet Y."/>
        </authorList>
    </citation>
    <scope>NUCLEOTIDE SEQUENCE</scope>
    <source>
        <strain evidence="7">AMC_N1</strain>
    </source>
</reference>
<proteinExistence type="predicted"/>
<keyword evidence="2 5" id="KW-0812">Transmembrane</keyword>
<feature type="domain" description="Ion transport" evidence="6">
    <location>
        <begin position="18"/>
        <end position="201"/>
    </location>
</feature>
<dbReference type="SUPFAM" id="SSF47473">
    <property type="entry name" value="EF-hand"/>
    <property type="match status" value="1"/>
</dbReference>
<dbReference type="GO" id="GO:0022832">
    <property type="term" value="F:voltage-gated channel activity"/>
    <property type="evidence" value="ECO:0007669"/>
    <property type="project" value="InterPro"/>
</dbReference>
<evidence type="ECO:0000256" key="3">
    <source>
        <dbReference type="ARBA" id="ARBA00022989"/>
    </source>
</evidence>
<dbReference type="Proteomes" id="UP001162162">
    <property type="component" value="Unassembled WGS sequence"/>
</dbReference>
<dbReference type="GO" id="GO:0005216">
    <property type="term" value="F:monoatomic ion channel activity"/>
    <property type="evidence" value="ECO:0007669"/>
    <property type="project" value="InterPro"/>
</dbReference>
<evidence type="ECO:0000259" key="6">
    <source>
        <dbReference type="Pfam" id="PF00520"/>
    </source>
</evidence>
<dbReference type="EMBL" id="JAPWTK010000050">
    <property type="protein sequence ID" value="KAJ8954128.1"/>
    <property type="molecule type" value="Genomic_DNA"/>
</dbReference>
<dbReference type="GO" id="GO:0005765">
    <property type="term" value="C:lysosomal membrane"/>
    <property type="evidence" value="ECO:0007669"/>
    <property type="project" value="InterPro"/>
</dbReference>
<evidence type="ECO:0000313" key="7">
    <source>
        <dbReference type="EMBL" id="KAJ8954128.1"/>
    </source>
</evidence>
<dbReference type="InterPro" id="IPR005821">
    <property type="entry name" value="Ion_trans_dom"/>
</dbReference>
<evidence type="ECO:0000256" key="1">
    <source>
        <dbReference type="ARBA" id="ARBA00004141"/>
    </source>
</evidence>